<comment type="subcellular location">
    <subcellularLocation>
        <location evidence="1 5">Cell membrane</location>
        <topology evidence="1 5">Multi-pass membrane protein</topology>
    </subcellularLocation>
</comment>
<feature type="transmembrane region" description="Helical" evidence="5">
    <location>
        <begin position="426"/>
        <end position="449"/>
    </location>
</feature>
<gene>
    <name evidence="7" type="ORF">SAMN02745152_01159</name>
</gene>
<feature type="transmembrane region" description="Helical" evidence="5">
    <location>
        <begin position="262"/>
        <end position="281"/>
    </location>
</feature>
<evidence type="ECO:0000256" key="1">
    <source>
        <dbReference type="ARBA" id="ARBA00004651"/>
    </source>
</evidence>
<dbReference type="STRING" id="225004.SAMN02745152_01159"/>
<feature type="transmembrane region" description="Helical" evidence="5">
    <location>
        <begin position="20"/>
        <end position="43"/>
    </location>
</feature>
<keyword evidence="3 5" id="KW-1133">Transmembrane helix</keyword>
<dbReference type="OrthoDB" id="57323at2"/>
<dbReference type="PANTHER" id="PTHR43496">
    <property type="entry name" value="PROTEIN LPLB"/>
    <property type="match status" value="1"/>
</dbReference>
<protein>
    <submittedName>
        <fullName evidence="7">Iron(III) transport system permease protein</fullName>
    </submittedName>
</protein>
<feature type="transmembrane region" description="Helical" evidence="5">
    <location>
        <begin position="539"/>
        <end position="564"/>
    </location>
</feature>
<dbReference type="InterPro" id="IPR035906">
    <property type="entry name" value="MetI-like_sf"/>
</dbReference>
<feature type="domain" description="ABC transmembrane type-1" evidence="6">
    <location>
        <begin position="79"/>
        <end position="282"/>
    </location>
</feature>
<dbReference type="GeneID" id="303367402"/>
<feature type="transmembrane region" description="Helical" evidence="5">
    <location>
        <begin position="497"/>
        <end position="519"/>
    </location>
</feature>
<keyword evidence="4 5" id="KW-0472">Membrane</keyword>
<organism evidence="7 8">
    <name type="scientific">Treponema berlinense</name>
    <dbReference type="NCBI Taxonomy" id="225004"/>
    <lineage>
        <taxon>Bacteria</taxon>
        <taxon>Pseudomonadati</taxon>
        <taxon>Spirochaetota</taxon>
        <taxon>Spirochaetia</taxon>
        <taxon>Spirochaetales</taxon>
        <taxon>Treponemataceae</taxon>
        <taxon>Treponema</taxon>
    </lineage>
</organism>
<dbReference type="SUPFAM" id="SSF161098">
    <property type="entry name" value="MetI-like"/>
    <property type="match status" value="2"/>
</dbReference>
<feature type="transmembrane region" description="Helical" evidence="5">
    <location>
        <begin position="312"/>
        <end position="332"/>
    </location>
</feature>
<evidence type="ECO:0000313" key="8">
    <source>
        <dbReference type="Proteomes" id="UP000190395"/>
    </source>
</evidence>
<accession>A0A1T4N8I5</accession>
<keyword evidence="8" id="KW-1185">Reference proteome</keyword>
<reference evidence="7 8" key="1">
    <citation type="submission" date="2017-02" db="EMBL/GenBank/DDBJ databases">
        <authorList>
            <person name="Peterson S.W."/>
        </authorList>
    </citation>
    <scope>NUCLEOTIDE SEQUENCE [LARGE SCALE GENOMIC DNA]</scope>
    <source>
        <strain evidence="7 8">ATCC BAA-909</strain>
    </source>
</reference>
<comment type="similarity">
    <text evidence="5">Belongs to the binding-protein-dependent transport system permease family.</text>
</comment>
<keyword evidence="5" id="KW-0813">Transport</keyword>
<evidence type="ECO:0000256" key="3">
    <source>
        <dbReference type="ARBA" id="ARBA00022989"/>
    </source>
</evidence>
<evidence type="ECO:0000256" key="4">
    <source>
        <dbReference type="ARBA" id="ARBA00023136"/>
    </source>
</evidence>
<dbReference type="GO" id="GO:0005886">
    <property type="term" value="C:plasma membrane"/>
    <property type="evidence" value="ECO:0007669"/>
    <property type="project" value="UniProtKB-SubCell"/>
</dbReference>
<dbReference type="CDD" id="cd06261">
    <property type="entry name" value="TM_PBP2"/>
    <property type="match status" value="2"/>
</dbReference>
<dbReference type="Gene3D" id="1.10.3720.10">
    <property type="entry name" value="MetI-like"/>
    <property type="match status" value="2"/>
</dbReference>
<dbReference type="PANTHER" id="PTHR43496:SF1">
    <property type="entry name" value="POLYGALACTURONAN_RHAMNOGALACTURONAN TRANSPORT SYSTEM PERMEASE PROTEIN YTEP"/>
    <property type="match status" value="1"/>
</dbReference>
<evidence type="ECO:0000256" key="5">
    <source>
        <dbReference type="RuleBase" id="RU363032"/>
    </source>
</evidence>
<feature type="transmembrane region" description="Helical" evidence="5">
    <location>
        <begin position="206"/>
        <end position="228"/>
    </location>
</feature>
<keyword evidence="2 5" id="KW-0812">Transmembrane</keyword>
<feature type="transmembrane region" description="Helical" evidence="5">
    <location>
        <begin position="368"/>
        <end position="390"/>
    </location>
</feature>
<proteinExistence type="inferred from homology"/>
<evidence type="ECO:0000256" key="2">
    <source>
        <dbReference type="ARBA" id="ARBA00022692"/>
    </source>
</evidence>
<feature type="transmembrane region" description="Helical" evidence="5">
    <location>
        <begin position="402"/>
        <end position="420"/>
    </location>
</feature>
<dbReference type="InterPro" id="IPR000515">
    <property type="entry name" value="MetI-like"/>
</dbReference>
<evidence type="ECO:0000259" key="6">
    <source>
        <dbReference type="PROSITE" id="PS50928"/>
    </source>
</evidence>
<sequence>MPKSQGRALDRKKLLADPILVAAIIGIFLFLFLFILYPLAILLTDSVVVEKNINGTTLKTIGFANFIKIFKMTNFRHAISNTLWLGLISGIGSTVIGFLFAYVDSYVDVGSKIVKKLFGVVSILPVVSPPFVLSLSAILLFGRTGVITRGLFNMNNTQLYGWRGIALVQILTFFPVCYMMLKGLLKNIDPSLEEAARNMGAGRFKVFQTVTFPLLLPGIGNAFLVSFIESVADFANPMIIGGNFDTLATSIYLQLTGAYDKSGATAMAVVLLVISMGLFILEKYWLERKSVATLTGKATRGRAAITDSSVRIPLVTICTLLTVFVISMYILVPFGSLFKIWGRDYHLSLKWYEYIFKNKGYRVFTDSMLLSAIASPITAFLSMIIAYLVVKRKFFAKGFMEFVAMLAMAVPGTVLGVGFIRGYNSGLFHSGILSGLYGTGAILVIVFIVRSLPIGTRSGIAALRQIDRSIEEAAYDMGADSAKVFQTVTLPLIKESFISGLVTTFVRSITAISAIILLVTPKYLLITVRINEHAEKGNYGIACAYATILIVITYVAITIMNFVLGKLGTSKPTKEV</sequence>
<dbReference type="Pfam" id="PF00528">
    <property type="entry name" value="BPD_transp_1"/>
    <property type="match status" value="2"/>
</dbReference>
<feature type="transmembrane region" description="Helical" evidence="5">
    <location>
        <begin position="161"/>
        <end position="185"/>
    </location>
</feature>
<dbReference type="AlphaFoldDB" id="A0A1T4N8I5"/>
<dbReference type="RefSeq" id="WP_078930904.1">
    <property type="nucleotide sequence ID" value="NZ_FUXC01000005.1"/>
</dbReference>
<dbReference type="EMBL" id="FUXC01000005">
    <property type="protein sequence ID" value="SJZ75610.1"/>
    <property type="molecule type" value="Genomic_DNA"/>
</dbReference>
<evidence type="ECO:0000313" key="7">
    <source>
        <dbReference type="EMBL" id="SJZ75610.1"/>
    </source>
</evidence>
<feature type="domain" description="ABC transmembrane type-1" evidence="6">
    <location>
        <begin position="364"/>
        <end position="560"/>
    </location>
</feature>
<dbReference type="PROSITE" id="PS50928">
    <property type="entry name" value="ABC_TM1"/>
    <property type="match status" value="2"/>
</dbReference>
<feature type="transmembrane region" description="Helical" evidence="5">
    <location>
        <begin position="83"/>
        <end position="105"/>
    </location>
</feature>
<dbReference type="Proteomes" id="UP000190395">
    <property type="component" value="Unassembled WGS sequence"/>
</dbReference>
<name>A0A1T4N8I5_9SPIR</name>
<dbReference type="GO" id="GO:0055085">
    <property type="term" value="P:transmembrane transport"/>
    <property type="evidence" value="ECO:0007669"/>
    <property type="project" value="InterPro"/>
</dbReference>
<feature type="transmembrane region" description="Helical" evidence="5">
    <location>
        <begin position="117"/>
        <end position="141"/>
    </location>
</feature>